<keyword evidence="2" id="KW-0464">Manganese</keyword>
<feature type="binding site" evidence="2">
    <location>
        <position position="104"/>
    </location>
    <ligand>
        <name>Mn(2+)</name>
        <dbReference type="ChEBI" id="CHEBI:29035"/>
        <label>2</label>
    </ligand>
</feature>
<feature type="binding site" evidence="2">
    <location>
        <position position="102"/>
    </location>
    <ligand>
        <name>Mn(2+)</name>
        <dbReference type="ChEBI" id="CHEBI:29035"/>
        <label>2</label>
    </ligand>
</feature>
<dbReference type="RefSeq" id="WP_061142153.1">
    <property type="nucleotide sequence ID" value="NZ_LNNH01000018.1"/>
</dbReference>
<dbReference type="Gene3D" id="3.30.70.360">
    <property type="match status" value="1"/>
</dbReference>
<dbReference type="FunFam" id="3.30.70.360:FF:000001">
    <property type="entry name" value="N-acetyldiaminopimelate deacetylase"/>
    <property type="match status" value="1"/>
</dbReference>
<dbReference type="EMBL" id="LNNH01000018">
    <property type="protein sequence ID" value="KWW20323.1"/>
    <property type="molecule type" value="Genomic_DNA"/>
</dbReference>
<comment type="cofactor">
    <cofactor evidence="2">
        <name>Mn(2+)</name>
        <dbReference type="ChEBI" id="CHEBI:29035"/>
    </cofactor>
    <text evidence="2">The Mn(2+) ion enhances activity.</text>
</comment>
<dbReference type="PIRSF" id="PIRSF005962">
    <property type="entry name" value="Pept_M20D_amidohydro"/>
    <property type="match status" value="1"/>
</dbReference>
<dbReference type="Gene3D" id="3.40.630.10">
    <property type="entry name" value="Zn peptidases"/>
    <property type="match status" value="1"/>
</dbReference>
<name>A0A109MYT9_9BACI</name>
<dbReference type="AlphaFoldDB" id="A0A109MYT9"/>
<dbReference type="PANTHER" id="PTHR11014">
    <property type="entry name" value="PEPTIDASE M20 FAMILY MEMBER"/>
    <property type="match status" value="1"/>
</dbReference>
<evidence type="ECO:0000259" key="3">
    <source>
        <dbReference type="Pfam" id="PF07687"/>
    </source>
</evidence>
<feature type="binding site" evidence="2">
    <location>
        <position position="138"/>
    </location>
    <ligand>
        <name>Mn(2+)</name>
        <dbReference type="ChEBI" id="CHEBI:29035"/>
        <label>2</label>
    </ligand>
</feature>
<proteinExistence type="predicted"/>
<feature type="binding site" evidence="2">
    <location>
        <position position="163"/>
    </location>
    <ligand>
        <name>Mn(2+)</name>
        <dbReference type="ChEBI" id="CHEBI:29035"/>
        <label>2</label>
    </ligand>
</feature>
<sequence>MDQLFKGLDDIYNEIVDIRRYLHQHPELSFEEVNTANYIAAYHEKLGHKVRKNVGGNGVLAYLEGDKPGPTVAVRADFDALPIHEQTDVPFKSVNEGVMHACGHDGHTATLLGLAKVLNGMKSEIEGTVVFLHQHAEELPPGGAIAMIEDGCLNGVDVIFGTHLQAQMPLGEIGYRSGPLQAAPDRFDITIQGKGGHGAAPHETKDSIVIGGQLIGNLQQIVSRKVDPLESAVVSVCAFEAKNPYNVIADTATLTGTVRTFKEEIRNFIEKEIERVVKGTCIVSDATYDYTYTRGYPTTVNHKEETEFVAKLAHCVPGVESVNETPPIMGGEDFSYYLEKVKGTFFFTGAKSPDWKQAYPHHHPKFDIDERSLLIAAKTLGVATLQYMKNNAKTLSSQQV</sequence>
<comment type="caution">
    <text evidence="4">The sequence shown here is derived from an EMBL/GenBank/DDBJ whole genome shotgun (WGS) entry which is preliminary data.</text>
</comment>
<dbReference type="CDD" id="cd08021">
    <property type="entry name" value="M20_Acy1_YhaA-like"/>
    <property type="match status" value="1"/>
</dbReference>
<dbReference type="InterPro" id="IPR017439">
    <property type="entry name" value="Amidohydrolase"/>
</dbReference>
<dbReference type="Pfam" id="PF01546">
    <property type="entry name" value="Peptidase_M20"/>
    <property type="match status" value="1"/>
</dbReference>
<evidence type="ECO:0000313" key="4">
    <source>
        <dbReference type="EMBL" id="KWW20323.1"/>
    </source>
</evidence>
<dbReference type="InterPro" id="IPR011650">
    <property type="entry name" value="Peptidase_M20_dimer"/>
</dbReference>
<dbReference type="InterPro" id="IPR002933">
    <property type="entry name" value="Peptidase_M20"/>
</dbReference>
<feature type="domain" description="Peptidase M20 dimerisation" evidence="3">
    <location>
        <begin position="187"/>
        <end position="278"/>
    </location>
</feature>
<keyword evidence="1" id="KW-0378">Hydrolase</keyword>
<accession>A0A109MYT9</accession>
<dbReference type="GO" id="GO:0050118">
    <property type="term" value="F:N-acetyldiaminopimelate deacetylase activity"/>
    <property type="evidence" value="ECO:0007669"/>
    <property type="project" value="UniProtKB-ARBA"/>
</dbReference>
<dbReference type="SUPFAM" id="SSF55031">
    <property type="entry name" value="Bacterial exopeptidase dimerisation domain"/>
    <property type="match status" value="1"/>
</dbReference>
<dbReference type="Pfam" id="PF07687">
    <property type="entry name" value="M20_dimer"/>
    <property type="match status" value="1"/>
</dbReference>
<evidence type="ECO:0000313" key="5">
    <source>
        <dbReference type="Proteomes" id="UP000064189"/>
    </source>
</evidence>
<dbReference type="Proteomes" id="UP000064189">
    <property type="component" value="Unassembled WGS sequence"/>
</dbReference>
<keyword evidence="2" id="KW-0479">Metal-binding</keyword>
<dbReference type="GO" id="GO:0019877">
    <property type="term" value="P:diaminopimelate biosynthetic process"/>
    <property type="evidence" value="ECO:0007669"/>
    <property type="project" value="UniProtKB-ARBA"/>
</dbReference>
<dbReference type="GO" id="GO:0046872">
    <property type="term" value="F:metal ion binding"/>
    <property type="evidence" value="ECO:0007669"/>
    <property type="project" value="UniProtKB-KW"/>
</dbReference>
<dbReference type="NCBIfam" id="TIGR01891">
    <property type="entry name" value="amidohydrolases"/>
    <property type="match status" value="1"/>
</dbReference>
<organism evidence="4 5">
    <name type="scientific">Peribacillus simplex</name>
    <dbReference type="NCBI Taxonomy" id="1478"/>
    <lineage>
        <taxon>Bacteria</taxon>
        <taxon>Bacillati</taxon>
        <taxon>Bacillota</taxon>
        <taxon>Bacilli</taxon>
        <taxon>Bacillales</taxon>
        <taxon>Bacillaceae</taxon>
        <taxon>Peribacillus</taxon>
    </lineage>
</organism>
<gene>
    <name evidence="4" type="ORF">AS888_19515</name>
</gene>
<dbReference type="InterPro" id="IPR036264">
    <property type="entry name" value="Bact_exopeptidase_dim_dom"/>
</dbReference>
<keyword evidence="5" id="KW-1185">Reference proteome</keyword>
<dbReference type="PANTHER" id="PTHR11014:SF63">
    <property type="entry name" value="METALLOPEPTIDASE, PUTATIVE (AFU_ORTHOLOGUE AFUA_6G09600)-RELATED"/>
    <property type="match status" value="1"/>
</dbReference>
<feature type="binding site" evidence="2">
    <location>
        <position position="362"/>
    </location>
    <ligand>
        <name>Mn(2+)</name>
        <dbReference type="ChEBI" id="CHEBI:29035"/>
        <label>2</label>
    </ligand>
</feature>
<reference evidence="4 5" key="1">
    <citation type="submission" date="2015-11" db="EMBL/GenBank/DDBJ databases">
        <title>Genome Sequence of Bacillus simplex strain VanAntwerpen2.</title>
        <authorList>
            <person name="Couger M.B."/>
        </authorList>
    </citation>
    <scope>NUCLEOTIDE SEQUENCE [LARGE SCALE GENOMIC DNA]</scope>
    <source>
        <strain evidence="4 5">VanAntwerpen02</strain>
    </source>
</reference>
<evidence type="ECO:0000256" key="2">
    <source>
        <dbReference type="PIRSR" id="PIRSR005962-1"/>
    </source>
</evidence>
<evidence type="ECO:0000256" key="1">
    <source>
        <dbReference type="ARBA" id="ARBA00022801"/>
    </source>
</evidence>
<dbReference type="SUPFAM" id="SSF53187">
    <property type="entry name" value="Zn-dependent exopeptidases"/>
    <property type="match status" value="1"/>
</dbReference>
<protein>
    <submittedName>
        <fullName evidence="4">Peptidase M20</fullName>
    </submittedName>
</protein>